<accession>A0A7X5U7W9</accession>
<evidence type="ECO:0000256" key="3">
    <source>
        <dbReference type="ARBA" id="ARBA00022475"/>
    </source>
</evidence>
<evidence type="ECO:0000256" key="1">
    <source>
        <dbReference type="ARBA" id="ARBA00004651"/>
    </source>
</evidence>
<evidence type="ECO:0000256" key="4">
    <source>
        <dbReference type="ARBA" id="ARBA00022692"/>
    </source>
</evidence>
<feature type="transmembrane region" description="Helical" evidence="7">
    <location>
        <begin position="80"/>
        <end position="100"/>
    </location>
</feature>
<evidence type="ECO:0000256" key="5">
    <source>
        <dbReference type="ARBA" id="ARBA00022989"/>
    </source>
</evidence>
<name>A0A7X5U7W9_9GAMM</name>
<dbReference type="GO" id="GO:0009246">
    <property type="term" value="P:enterobacterial common antigen biosynthetic process"/>
    <property type="evidence" value="ECO:0007669"/>
    <property type="project" value="TreeGrafter"/>
</dbReference>
<dbReference type="InterPro" id="IPR002656">
    <property type="entry name" value="Acyl_transf_3_dom"/>
</dbReference>
<keyword evidence="4 7" id="KW-0812">Transmembrane</keyword>
<feature type="transmembrane region" description="Helical" evidence="7">
    <location>
        <begin position="241"/>
        <end position="261"/>
    </location>
</feature>
<evidence type="ECO:0000313" key="10">
    <source>
        <dbReference type="Proteomes" id="UP000490980"/>
    </source>
</evidence>
<feature type="transmembrane region" description="Helical" evidence="7">
    <location>
        <begin position="20"/>
        <end position="38"/>
    </location>
</feature>
<keyword evidence="3" id="KW-1003">Cell membrane</keyword>
<dbReference type="EMBL" id="JAARLZ010000002">
    <property type="protein sequence ID" value="NII05459.1"/>
    <property type="molecule type" value="Genomic_DNA"/>
</dbReference>
<proteinExistence type="inferred from homology"/>
<keyword evidence="5 7" id="KW-1133">Transmembrane helix</keyword>
<feature type="transmembrane region" description="Helical" evidence="7">
    <location>
        <begin position="149"/>
        <end position="170"/>
    </location>
</feature>
<evidence type="ECO:0000256" key="7">
    <source>
        <dbReference type="SAM" id="Phobius"/>
    </source>
</evidence>
<feature type="transmembrane region" description="Helical" evidence="7">
    <location>
        <begin position="309"/>
        <end position="331"/>
    </location>
</feature>
<feature type="domain" description="Acyltransferase 3" evidence="8">
    <location>
        <begin position="12"/>
        <end position="327"/>
    </location>
</feature>
<sequence>MQDARKNDRSLAWDVTRSVACAMVVMVHVCAIDFYAFGPLWAPSVVYDAMCRVAVPLFFMLSGALILRKDEPVLPFYRKRIPRLLMPLVFWTIVYVYLFGDRSIPPMQQLAHYLMLPFEHLWYLYTALGLYLAAPYIGRMFRASTDAEIRIFIALWLLVACVLNQISLFFAESWNPPDLWGAQFFSGFMGYFVLGAYLERCRPATSGIGRWTCALVFLASSSVIVLGTCLYSTHISEPNEFFFSYLTPLVAISSVAAYMFLTSITSLPARSITLVRLISDSSLGIYCLHPMLIWLYVKHWHLDDGLGLIWLRIPVIWSAIFVSTAALVYLARKLPPLRRIT</sequence>
<dbReference type="GO" id="GO:0005886">
    <property type="term" value="C:plasma membrane"/>
    <property type="evidence" value="ECO:0007669"/>
    <property type="project" value="UniProtKB-SubCell"/>
</dbReference>
<feature type="transmembrane region" description="Helical" evidence="7">
    <location>
        <begin position="120"/>
        <end position="137"/>
    </location>
</feature>
<keyword evidence="9" id="KW-0012">Acyltransferase</keyword>
<dbReference type="Pfam" id="PF01757">
    <property type="entry name" value="Acyl_transf_3"/>
    <property type="match status" value="1"/>
</dbReference>
<dbReference type="PANTHER" id="PTHR40074">
    <property type="entry name" value="O-ACETYLTRANSFERASE WECH"/>
    <property type="match status" value="1"/>
</dbReference>
<keyword evidence="6 7" id="KW-0472">Membrane</keyword>
<dbReference type="Proteomes" id="UP000490980">
    <property type="component" value="Unassembled WGS sequence"/>
</dbReference>
<evidence type="ECO:0000256" key="2">
    <source>
        <dbReference type="ARBA" id="ARBA00007400"/>
    </source>
</evidence>
<feature type="transmembrane region" description="Helical" evidence="7">
    <location>
        <begin position="211"/>
        <end position="235"/>
    </location>
</feature>
<gene>
    <name evidence="9" type="ORF">HBF25_03530</name>
</gene>
<organism evidence="9 10">
    <name type="scientific">Luteibacter anthropi</name>
    <dbReference type="NCBI Taxonomy" id="564369"/>
    <lineage>
        <taxon>Bacteria</taxon>
        <taxon>Pseudomonadati</taxon>
        <taxon>Pseudomonadota</taxon>
        <taxon>Gammaproteobacteria</taxon>
        <taxon>Lysobacterales</taxon>
        <taxon>Rhodanobacteraceae</taxon>
        <taxon>Luteibacter</taxon>
    </lineage>
</organism>
<protein>
    <submittedName>
        <fullName evidence="9">Acyltransferase family protein</fullName>
    </submittedName>
</protein>
<evidence type="ECO:0000256" key="6">
    <source>
        <dbReference type="ARBA" id="ARBA00023136"/>
    </source>
</evidence>
<comment type="subcellular location">
    <subcellularLocation>
        <location evidence="1">Cell membrane</location>
        <topology evidence="1">Multi-pass membrane protein</topology>
    </subcellularLocation>
</comment>
<feature type="transmembrane region" description="Helical" evidence="7">
    <location>
        <begin position="44"/>
        <end position="68"/>
    </location>
</feature>
<dbReference type="PANTHER" id="PTHR40074:SF2">
    <property type="entry name" value="O-ACETYLTRANSFERASE WECH"/>
    <property type="match status" value="1"/>
</dbReference>
<evidence type="ECO:0000259" key="8">
    <source>
        <dbReference type="Pfam" id="PF01757"/>
    </source>
</evidence>
<feature type="transmembrane region" description="Helical" evidence="7">
    <location>
        <begin position="182"/>
        <end position="199"/>
    </location>
</feature>
<keyword evidence="9" id="KW-0808">Transferase</keyword>
<dbReference type="GO" id="GO:0016413">
    <property type="term" value="F:O-acetyltransferase activity"/>
    <property type="evidence" value="ECO:0007669"/>
    <property type="project" value="TreeGrafter"/>
</dbReference>
<dbReference type="RefSeq" id="WP_166946568.1">
    <property type="nucleotide sequence ID" value="NZ_JAARLZ010000002.1"/>
</dbReference>
<comment type="caution">
    <text evidence="9">The sequence shown here is derived from an EMBL/GenBank/DDBJ whole genome shotgun (WGS) entry which is preliminary data.</text>
</comment>
<dbReference type="AlphaFoldDB" id="A0A7X5U7W9"/>
<reference evidence="9 10" key="1">
    <citation type="submission" date="2020-03" db="EMBL/GenBank/DDBJ databases">
        <authorList>
            <person name="Lai Q."/>
        </authorList>
    </citation>
    <scope>NUCLEOTIDE SEQUENCE [LARGE SCALE GENOMIC DNA]</scope>
    <source>
        <strain evidence="9 10">CCUG 25036</strain>
    </source>
</reference>
<evidence type="ECO:0000313" key="9">
    <source>
        <dbReference type="EMBL" id="NII05459.1"/>
    </source>
</evidence>
<keyword evidence="10" id="KW-1185">Reference proteome</keyword>
<comment type="similarity">
    <text evidence="2">Belongs to the acyltransferase 3 family.</text>
</comment>
<feature type="transmembrane region" description="Helical" evidence="7">
    <location>
        <begin position="273"/>
        <end position="297"/>
    </location>
</feature>